<dbReference type="Pfam" id="PF00675">
    <property type="entry name" value="Peptidase_M16"/>
    <property type="match status" value="1"/>
</dbReference>
<evidence type="ECO:0000256" key="3">
    <source>
        <dbReference type="ARBA" id="ARBA00022723"/>
    </source>
</evidence>
<feature type="region of interest" description="Disordered" evidence="8">
    <location>
        <begin position="146"/>
        <end position="182"/>
    </location>
</feature>
<evidence type="ECO:0000313" key="12">
    <source>
        <dbReference type="EMBL" id="KAJ8920211.1"/>
    </source>
</evidence>
<dbReference type="PANTHER" id="PTHR43690:SF18">
    <property type="entry name" value="INSULIN-DEGRADING ENZYME-RELATED"/>
    <property type="match status" value="1"/>
</dbReference>
<name>A0AAV8W298_9CUCU</name>
<evidence type="ECO:0000259" key="10">
    <source>
        <dbReference type="Pfam" id="PF05193"/>
    </source>
</evidence>
<keyword evidence="13" id="KW-1185">Reference proteome</keyword>
<dbReference type="PROSITE" id="PS00143">
    <property type="entry name" value="INSULINASE"/>
    <property type="match status" value="1"/>
</dbReference>
<reference evidence="12 13" key="1">
    <citation type="journal article" date="2023" name="Insect Mol. Biol.">
        <title>Genome sequencing provides insights into the evolution of gene families encoding plant cell wall-degrading enzymes in longhorned beetles.</title>
        <authorList>
            <person name="Shin N.R."/>
            <person name="Okamura Y."/>
            <person name="Kirsch R."/>
            <person name="Pauchet Y."/>
        </authorList>
    </citation>
    <scope>NUCLEOTIDE SEQUENCE [LARGE SCALE GENOMIC DNA]</scope>
    <source>
        <strain evidence="12">EAD_L_NR</strain>
    </source>
</reference>
<feature type="domain" description="Peptidase M16 N-terminal" evidence="9">
    <location>
        <begin position="186"/>
        <end position="314"/>
    </location>
</feature>
<comment type="similarity">
    <text evidence="1 7">Belongs to the peptidase M16 family.</text>
</comment>
<sequence length="1147" mass="129733">MGCVISTKSATGSELPVKDVEISKLQGKIETMPVGGATCDKKQKAHLIENLTNVKPERNIILRPNMSQQNEISVLEIAKRILSCHKNPNLTLDLDLVEKCKSLKFEVLPKPVQSESDKKEYRVIKLENGLTACLISDKSATVANLEEDEAMSETSSEDEGGSSAEDSEGESDNSLEGTGSAKKSLEQKMAAAALCIGVGSFSDPKEVQGMAHFLEHMVFMGSEKFPEENDFDSFIRKGGGSGNASTDAETTCFYFECLEKHLYEGLDKFAQFFISPLMKKGAMTREREAIESEFQMALPSDDMRKEQFLCSLAKPDSPVNSFGWGNLKTLRDNVSDDKLYEGVHEFRKRHYSAHRMTLALQARLPMDVLEAFVLDCFCNVPSNNVPADDFKEFVNKVFDTPEFKRMYYVEPNKDVCQAGVDLTWSLPPLQAKYKSKPHHYIAHLIGDEGKGSLLSYLSKKVWGLATSIGNGESGTEHNSMYTLFTVSIVLTDQGLCKVNEVIEAVCSYMNLLRKIGPQSRIFDEIKMIADTSFKFSTEETAMDFVEDICESMQTYPPKDYIAGSELYYEYDPKGIEMIMEELCPEKMNIRVLTKTLPDGLKFDKTEKWFGTKYTSIDVCDSWLKKWKSVKPYPELSIPPPNPYLTTDFSILPETADHPEYPQKLISSNLLEMWYRKDQKFKLPLAYYYFYLISPLSIESPRNIAMLDIVLNMLVIAITEELYPATAADLSYSFAVHEKGLVIKVSGYNQKLPLVTEVISKYLITLNDHLTEDMFSAVKDKVIKSYHNKLLKPSNLDVRLNLLVTNSWTSADKHAAILGINLDEVKEFYGRFIRTLYVKVLVQGNVSSDAAAQTVNKFVDDLQLEPLSKNSYPKFRVVQVPKGEKCCRMKGLNETDTNSVITNYYQSGPFSIRSSVIIEIIMLLIEEPLFDILRTKEQLGYHVYCSIRDTFGILGYTVTVNAQANKFSTSYVDKRIEKFLKHARKLLSEMSKEELEQTKGDLIKTKQCLDVHLKEEMDRNWSEIIYDDYLFDRIAQEIKLIGDISMEEIREWWHKHNEFGNQENFRKLSIQIVGNDGKAVDNEVDTKCVAGAGMGDSVAPSSLTINLLGSKEAGKKEKKGKDYFIQNIETFKDSLYLYPPVQSSTANS</sequence>
<dbReference type="Pfam" id="PF16187">
    <property type="entry name" value="Peptidase_M16_M"/>
    <property type="match status" value="1"/>
</dbReference>
<keyword evidence="2" id="KW-0645">Protease</keyword>
<dbReference type="Pfam" id="PF05193">
    <property type="entry name" value="Peptidase_M16_C"/>
    <property type="match status" value="2"/>
</dbReference>
<feature type="domain" description="Peptidase M16 middle/third" evidence="11">
    <location>
        <begin position="533"/>
        <end position="814"/>
    </location>
</feature>
<evidence type="ECO:0000256" key="2">
    <source>
        <dbReference type="ARBA" id="ARBA00022670"/>
    </source>
</evidence>
<dbReference type="InterPro" id="IPR011765">
    <property type="entry name" value="Pept_M16_N"/>
</dbReference>
<protein>
    <recommendedName>
        <fullName evidence="14">Nardilysin</fullName>
    </recommendedName>
</protein>
<dbReference type="InterPro" id="IPR032632">
    <property type="entry name" value="Peptidase_M16_M"/>
</dbReference>
<accession>A0AAV8W298</accession>
<gene>
    <name evidence="12" type="ORF">NQ315_011872</name>
</gene>
<evidence type="ECO:0000256" key="5">
    <source>
        <dbReference type="ARBA" id="ARBA00022833"/>
    </source>
</evidence>
<dbReference type="InterPro" id="IPR001431">
    <property type="entry name" value="Pept_M16_Zn_BS"/>
</dbReference>
<dbReference type="InterPro" id="IPR050626">
    <property type="entry name" value="Peptidase_M16"/>
</dbReference>
<evidence type="ECO:0000256" key="8">
    <source>
        <dbReference type="SAM" id="MobiDB-lite"/>
    </source>
</evidence>
<keyword evidence="4" id="KW-0378">Hydrolase</keyword>
<evidence type="ECO:0000256" key="6">
    <source>
        <dbReference type="ARBA" id="ARBA00023049"/>
    </source>
</evidence>
<evidence type="ECO:0000256" key="4">
    <source>
        <dbReference type="ARBA" id="ARBA00022801"/>
    </source>
</evidence>
<feature type="domain" description="Peptidase M16 C-terminal" evidence="10">
    <location>
        <begin position="341"/>
        <end position="527"/>
    </location>
</feature>
<keyword evidence="3" id="KW-0479">Metal-binding</keyword>
<evidence type="ECO:0000259" key="11">
    <source>
        <dbReference type="Pfam" id="PF16187"/>
    </source>
</evidence>
<dbReference type="GO" id="GO:0004222">
    <property type="term" value="F:metalloendopeptidase activity"/>
    <property type="evidence" value="ECO:0007669"/>
    <property type="project" value="InterPro"/>
</dbReference>
<evidence type="ECO:0000256" key="7">
    <source>
        <dbReference type="RuleBase" id="RU004447"/>
    </source>
</evidence>
<proteinExistence type="inferred from homology"/>
<dbReference type="Gene3D" id="3.30.830.10">
    <property type="entry name" value="Metalloenzyme, LuxS/M16 peptidase-like"/>
    <property type="match status" value="4"/>
</dbReference>
<keyword evidence="6" id="KW-0482">Metalloprotease</keyword>
<organism evidence="12 13">
    <name type="scientific">Exocentrus adspersus</name>
    <dbReference type="NCBI Taxonomy" id="1586481"/>
    <lineage>
        <taxon>Eukaryota</taxon>
        <taxon>Metazoa</taxon>
        <taxon>Ecdysozoa</taxon>
        <taxon>Arthropoda</taxon>
        <taxon>Hexapoda</taxon>
        <taxon>Insecta</taxon>
        <taxon>Pterygota</taxon>
        <taxon>Neoptera</taxon>
        <taxon>Endopterygota</taxon>
        <taxon>Coleoptera</taxon>
        <taxon>Polyphaga</taxon>
        <taxon>Cucujiformia</taxon>
        <taxon>Chrysomeloidea</taxon>
        <taxon>Cerambycidae</taxon>
        <taxon>Lamiinae</taxon>
        <taxon>Acanthocinini</taxon>
        <taxon>Exocentrus</taxon>
    </lineage>
</organism>
<feature type="domain" description="Peptidase M16 C-terminal" evidence="10">
    <location>
        <begin position="819"/>
        <end position="998"/>
    </location>
</feature>
<evidence type="ECO:0008006" key="14">
    <source>
        <dbReference type="Google" id="ProtNLM"/>
    </source>
</evidence>
<dbReference type="EMBL" id="JANEYG010000015">
    <property type="protein sequence ID" value="KAJ8920211.1"/>
    <property type="molecule type" value="Genomic_DNA"/>
</dbReference>
<dbReference type="Proteomes" id="UP001159042">
    <property type="component" value="Unassembled WGS sequence"/>
</dbReference>
<dbReference type="AlphaFoldDB" id="A0AAV8W298"/>
<dbReference type="PANTHER" id="PTHR43690">
    <property type="entry name" value="NARDILYSIN"/>
    <property type="match status" value="1"/>
</dbReference>
<dbReference type="SUPFAM" id="SSF63411">
    <property type="entry name" value="LuxS/MPP-like metallohydrolase"/>
    <property type="match status" value="4"/>
</dbReference>
<evidence type="ECO:0000256" key="1">
    <source>
        <dbReference type="ARBA" id="ARBA00007261"/>
    </source>
</evidence>
<dbReference type="GO" id="GO:0006508">
    <property type="term" value="P:proteolysis"/>
    <property type="evidence" value="ECO:0007669"/>
    <property type="project" value="UniProtKB-KW"/>
</dbReference>
<feature type="compositionally biased region" description="Acidic residues" evidence="8">
    <location>
        <begin position="146"/>
        <end position="173"/>
    </location>
</feature>
<dbReference type="FunFam" id="3.30.830.10:FF:000005">
    <property type="entry name" value="nardilysin isoform X1"/>
    <property type="match status" value="1"/>
</dbReference>
<comment type="caution">
    <text evidence="12">The sequence shown here is derived from an EMBL/GenBank/DDBJ whole genome shotgun (WGS) entry which is preliminary data.</text>
</comment>
<dbReference type="InterPro" id="IPR011249">
    <property type="entry name" value="Metalloenz_LuxS/M16"/>
</dbReference>
<keyword evidence="5" id="KW-0862">Zinc</keyword>
<dbReference type="GO" id="GO:0046872">
    <property type="term" value="F:metal ion binding"/>
    <property type="evidence" value="ECO:0007669"/>
    <property type="project" value="UniProtKB-KW"/>
</dbReference>
<dbReference type="InterPro" id="IPR007863">
    <property type="entry name" value="Peptidase_M16_C"/>
</dbReference>
<evidence type="ECO:0000259" key="9">
    <source>
        <dbReference type="Pfam" id="PF00675"/>
    </source>
</evidence>
<evidence type="ECO:0000313" key="13">
    <source>
        <dbReference type="Proteomes" id="UP001159042"/>
    </source>
</evidence>